<evidence type="ECO:0000256" key="3">
    <source>
        <dbReference type="ARBA" id="ARBA00022526"/>
    </source>
</evidence>
<dbReference type="GO" id="GO:0005829">
    <property type="term" value="C:cytosol"/>
    <property type="evidence" value="ECO:0007669"/>
    <property type="project" value="TreeGrafter"/>
</dbReference>
<dbReference type="RefSeq" id="WP_162656877.1">
    <property type="nucleotide sequence ID" value="NZ_LR593887.1"/>
</dbReference>
<evidence type="ECO:0000256" key="6">
    <source>
        <dbReference type="ARBA" id="ARBA00023277"/>
    </source>
</evidence>
<dbReference type="PANTHER" id="PTHR23429">
    <property type="entry name" value="GLUCOSE-6-PHOSPHATE 1-DEHYDROGENASE G6PD"/>
    <property type="match status" value="1"/>
</dbReference>
<dbReference type="InterPro" id="IPR022674">
    <property type="entry name" value="G6P_DH_NAD-bd"/>
</dbReference>
<feature type="binding site" evidence="7">
    <location>
        <position position="239"/>
    </location>
    <ligand>
        <name>substrate</name>
    </ligand>
</feature>
<comment type="similarity">
    <text evidence="2 7">Belongs to the glucose-6-phosphate dehydrogenase family.</text>
</comment>
<dbReference type="PANTHER" id="PTHR23429:SF0">
    <property type="entry name" value="GLUCOSE-6-PHOSPHATE 1-DEHYDROGENASE"/>
    <property type="match status" value="1"/>
</dbReference>
<comment type="pathway">
    <text evidence="1 7">Carbohydrate degradation; pentose phosphate pathway; D-ribulose 5-phosphate from D-glucose 6-phosphate (oxidative stage): step 1/3.</text>
</comment>
<evidence type="ECO:0000256" key="5">
    <source>
        <dbReference type="ARBA" id="ARBA00023002"/>
    </source>
</evidence>
<evidence type="ECO:0000259" key="9">
    <source>
        <dbReference type="Pfam" id="PF02781"/>
    </source>
</evidence>
<dbReference type="Proteomes" id="UP000464378">
    <property type="component" value="Chromosome"/>
</dbReference>
<dbReference type="PROSITE" id="PS00069">
    <property type="entry name" value="G6P_DEHYDROGENASE"/>
    <property type="match status" value="1"/>
</dbReference>
<dbReference type="GO" id="GO:0004345">
    <property type="term" value="F:glucose-6-phosphate dehydrogenase activity"/>
    <property type="evidence" value="ECO:0007669"/>
    <property type="project" value="UniProtKB-UniRule"/>
</dbReference>
<feature type="domain" description="Glucose-6-phosphate dehydrogenase C-terminal" evidence="9">
    <location>
        <begin position="193"/>
        <end position="484"/>
    </location>
</feature>
<keyword evidence="11" id="KW-1185">Reference proteome</keyword>
<accession>A0A6C2YK37</accession>
<dbReference type="GO" id="GO:0006006">
    <property type="term" value="P:glucose metabolic process"/>
    <property type="evidence" value="ECO:0007669"/>
    <property type="project" value="UniProtKB-KW"/>
</dbReference>
<feature type="binding site" evidence="7">
    <location>
        <position position="45"/>
    </location>
    <ligand>
        <name>NADP(+)</name>
        <dbReference type="ChEBI" id="CHEBI:58349"/>
    </ligand>
</feature>
<evidence type="ECO:0000313" key="10">
    <source>
        <dbReference type="EMBL" id="VIP01661.1"/>
    </source>
</evidence>
<feature type="binding site" evidence="7">
    <location>
        <position position="220"/>
    </location>
    <ligand>
        <name>substrate</name>
    </ligand>
</feature>
<dbReference type="EC" id="1.1.1.49" evidence="7"/>
<dbReference type="KEGG" id="tim:GMBLW1_22990"/>
<dbReference type="Pfam" id="PF02781">
    <property type="entry name" value="G6PD_C"/>
    <property type="match status" value="1"/>
</dbReference>
<dbReference type="GO" id="GO:0009051">
    <property type="term" value="P:pentose-phosphate shunt, oxidative branch"/>
    <property type="evidence" value="ECO:0007669"/>
    <property type="project" value="TreeGrafter"/>
</dbReference>
<dbReference type="EMBL" id="LR586016">
    <property type="protein sequence ID" value="VIP01661.1"/>
    <property type="molecule type" value="Genomic_DNA"/>
</dbReference>
<dbReference type="SUPFAM" id="SSF51735">
    <property type="entry name" value="NAD(P)-binding Rossmann-fold domains"/>
    <property type="match status" value="1"/>
</dbReference>
<evidence type="ECO:0000259" key="8">
    <source>
        <dbReference type="Pfam" id="PF00479"/>
    </source>
</evidence>
<gene>
    <name evidence="7" type="primary">zwf</name>
    <name evidence="10" type="ORF">GMBLW1_22990</name>
</gene>
<feature type="binding site" evidence="7">
    <location>
        <begin position="90"/>
        <end position="91"/>
    </location>
    <ligand>
        <name>NADP(+)</name>
        <dbReference type="ChEBI" id="CHEBI:58349"/>
    </ligand>
</feature>
<name>A0A6C2YK37_9BACT</name>
<evidence type="ECO:0000256" key="2">
    <source>
        <dbReference type="ARBA" id="ARBA00009975"/>
    </source>
</evidence>
<dbReference type="InterPro" id="IPR036291">
    <property type="entry name" value="NAD(P)-bd_dom_sf"/>
</dbReference>
<protein>
    <recommendedName>
        <fullName evidence="7">Glucose-6-phosphate 1-dehydrogenase</fullName>
        <shortName evidence="7">G6PD</shortName>
        <ecNumber evidence="7">1.1.1.49</ecNumber>
    </recommendedName>
</protein>
<dbReference type="Pfam" id="PF00479">
    <property type="entry name" value="G6PD_N"/>
    <property type="match status" value="1"/>
</dbReference>
<dbReference type="PIRSF" id="PIRSF000110">
    <property type="entry name" value="G6PD"/>
    <property type="match status" value="1"/>
</dbReference>
<comment type="caution">
    <text evidence="7">Lacks conserved residue(s) required for the propagation of feature annotation.</text>
</comment>
<dbReference type="Gene3D" id="3.40.50.720">
    <property type="entry name" value="NAD(P)-binding Rossmann-like Domain"/>
    <property type="match status" value="1"/>
</dbReference>
<dbReference type="AlphaFoldDB" id="A0A6C2YK37"/>
<reference evidence="10" key="1">
    <citation type="submission" date="2019-04" db="EMBL/GenBank/DDBJ databases">
        <authorList>
            <consortium name="Science for Life Laboratories"/>
        </authorList>
    </citation>
    <scope>NUCLEOTIDE SEQUENCE</scope>
    <source>
        <strain evidence="10">MBLW1</strain>
    </source>
</reference>
<feature type="binding site" evidence="7">
    <location>
        <position position="182"/>
    </location>
    <ligand>
        <name>substrate</name>
    </ligand>
</feature>
<dbReference type="NCBIfam" id="TIGR00871">
    <property type="entry name" value="zwf"/>
    <property type="match status" value="1"/>
</dbReference>
<dbReference type="EMBL" id="LR593887">
    <property type="protein sequence ID" value="VTR99071.1"/>
    <property type="molecule type" value="Genomic_DNA"/>
</dbReference>
<keyword evidence="5 7" id="KW-0560">Oxidoreductase</keyword>
<proteinExistence type="inferred from homology"/>
<keyword evidence="6 7" id="KW-0119">Carbohydrate metabolism</keyword>
<dbReference type="InParanoid" id="A0A6C2YK37"/>
<dbReference type="GO" id="GO:0050661">
    <property type="term" value="F:NADP binding"/>
    <property type="evidence" value="ECO:0007669"/>
    <property type="project" value="UniProtKB-UniRule"/>
</dbReference>
<feature type="binding site" evidence="7">
    <location>
        <position position="186"/>
    </location>
    <ligand>
        <name>substrate</name>
    </ligand>
</feature>
<dbReference type="InterPro" id="IPR001282">
    <property type="entry name" value="G6P_DH"/>
</dbReference>
<dbReference type="SUPFAM" id="SSF55347">
    <property type="entry name" value="Glyceraldehyde-3-phosphate dehydrogenase-like, C-terminal domain"/>
    <property type="match status" value="1"/>
</dbReference>
<comment type="function">
    <text evidence="7">Catalyzes the oxidation of glucose 6-phosphate to 6-phosphogluconolactone.</text>
</comment>
<dbReference type="UniPathway" id="UPA00115">
    <property type="reaction ID" value="UER00408"/>
</dbReference>
<dbReference type="Gene3D" id="3.30.360.10">
    <property type="entry name" value="Dihydrodipicolinate Reductase, domain 2"/>
    <property type="match status" value="1"/>
</dbReference>
<feature type="binding site" evidence="7">
    <location>
        <position position="334"/>
    </location>
    <ligand>
        <name>substrate</name>
    </ligand>
</feature>
<evidence type="ECO:0000313" key="11">
    <source>
        <dbReference type="Proteomes" id="UP000464378"/>
    </source>
</evidence>
<organism evidence="10">
    <name type="scientific">Tuwongella immobilis</name>
    <dbReference type="NCBI Taxonomy" id="692036"/>
    <lineage>
        <taxon>Bacteria</taxon>
        <taxon>Pseudomonadati</taxon>
        <taxon>Planctomycetota</taxon>
        <taxon>Planctomycetia</taxon>
        <taxon>Gemmatales</taxon>
        <taxon>Gemmataceae</taxon>
        <taxon>Tuwongella</taxon>
    </lineage>
</organism>
<sequence>MTQPLTVVIFGASGDLTARKLIPALFNVFLKGRLPAEAKIVGVSRTGFTDDAFRETIRPKVQDALIGAGETWSAEKWTEFAKRLHYVSADVTQDGGMQPVHDWLTADEGEGGGRRLYYASVSPELYPQIATQLGKLGMNQEIGGFRRLIIEKPFGHDGKTATELNRVLHEHFRENQIYRIDHYLGKETVQNILIFRFANTLFEPLWNNQYIDHVQITVAEKVTVGKRGGYYDGSGVLRDMFQSHLLQVMTMVAMESPSRFTADALRNEKMKVLDSVNVQAFQEACQSIAVGQYRGYHQEPGVPASSVTPTYAAVKLNIDNRRWQNVPFYLRSGKGLRSRYSEVMIQFRCPPHLMFPLPPGETLRCNHLRIILQPNEGIHINFQTKVPDVDGTRLQPRDLAFDYRNSYGQAALPEAYERLLLDAIQGDAALFMRADEIERAWEIMDPLIEASESGDRLKPSEYEIGSAGPTCADELLARDGHVWEPLPK</sequence>
<keyword evidence="4 7" id="KW-0521">NADP</keyword>
<feature type="active site" description="Proton acceptor" evidence="7">
    <location>
        <position position="244"/>
    </location>
</feature>
<dbReference type="HAMAP" id="MF_00966">
    <property type="entry name" value="G6PD"/>
    <property type="match status" value="1"/>
</dbReference>
<evidence type="ECO:0000256" key="7">
    <source>
        <dbReference type="HAMAP-Rule" id="MF_00966"/>
    </source>
</evidence>
<dbReference type="InterPro" id="IPR022675">
    <property type="entry name" value="G6P_DH_C"/>
</dbReference>
<feature type="binding site" evidence="7">
    <location>
        <position position="152"/>
    </location>
    <ligand>
        <name>NADP(+)</name>
        <dbReference type="ChEBI" id="CHEBI:58349"/>
    </ligand>
</feature>
<feature type="domain" description="Glucose-6-phosphate dehydrogenase NAD-binding" evidence="8">
    <location>
        <begin position="8"/>
        <end position="191"/>
    </location>
</feature>
<keyword evidence="3 7" id="KW-0313">Glucose metabolism</keyword>
<evidence type="ECO:0000256" key="4">
    <source>
        <dbReference type="ARBA" id="ARBA00022857"/>
    </source>
</evidence>
<dbReference type="FunCoup" id="A0A6C2YK37">
    <property type="interactions" value="410"/>
</dbReference>
<dbReference type="PRINTS" id="PR00079">
    <property type="entry name" value="G6PDHDRGNASE"/>
</dbReference>
<comment type="catalytic activity">
    <reaction evidence="7">
        <text>D-glucose 6-phosphate + NADP(+) = 6-phospho-D-glucono-1,5-lactone + NADPH + H(+)</text>
        <dbReference type="Rhea" id="RHEA:15841"/>
        <dbReference type="ChEBI" id="CHEBI:15378"/>
        <dbReference type="ChEBI" id="CHEBI:57783"/>
        <dbReference type="ChEBI" id="CHEBI:57955"/>
        <dbReference type="ChEBI" id="CHEBI:58349"/>
        <dbReference type="ChEBI" id="CHEBI:61548"/>
        <dbReference type="EC" id="1.1.1.49"/>
    </reaction>
</comment>
<dbReference type="InterPro" id="IPR019796">
    <property type="entry name" value="G6P_DH_AS"/>
</dbReference>
<evidence type="ECO:0000256" key="1">
    <source>
        <dbReference type="ARBA" id="ARBA00004937"/>
    </source>
</evidence>